<dbReference type="OrthoDB" id="2259337at2759"/>
<sequence length="424" mass="47943">MESIFGQIDPASFALAVIGTLWAIEQGLGGITKNAMKRFNTKTLGIIQSSYDRTDLLRPLLRHKHDISDISVSLLCDMLVSTFNITSLPLRVGIKICILAQNSTFSLIKIIFLLFANHFLFLHSLIYRNQSPDGAWVFDVEWSELTVKIAIEELRSHIFGDNFLSILYEVSQSKSGPLACKLPSENTFDDNVGIAELLITAFALYNIDGRQVVEKRDIQVLNLATAMFERVNVFYSKFATVSISIDEIILQFSINALAQYFLLHQEVEEALMDMAYAAGHAIAINYRGTTDVAMEKSTYSNWINDNFIYNTPFPWCQHNSSFRKCHCWLTRFLIMDAETAITLYGDYSERDVIVVCMNEDEAVQKFESLAETAAAFVQLSSQSQNIINSTQFKRTDRIVIASSGESKEKAKTEKETKHQIIPIE</sequence>
<dbReference type="Proteomes" id="UP000242414">
    <property type="component" value="Unassembled WGS sequence"/>
</dbReference>
<feature type="compositionally biased region" description="Basic and acidic residues" evidence="1">
    <location>
        <begin position="405"/>
        <end position="418"/>
    </location>
</feature>
<dbReference type="EMBL" id="KV921864">
    <property type="protein sequence ID" value="ORE10566.1"/>
    <property type="molecule type" value="Genomic_DNA"/>
</dbReference>
<protein>
    <submittedName>
        <fullName evidence="2">Uncharacterized protein</fullName>
    </submittedName>
</protein>
<evidence type="ECO:0000256" key="1">
    <source>
        <dbReference type="SAM" id="MobiDB-lite"/>
    </source>
</evidence>
<organism evidence="2">
    <name type="scientific">Rhizopus microsporus var. microsporus</name>
    <dbReference type="NCBI Taxonomy" id="86635"/>
    <lineage>
        <taxon>Eukaryota</taxon>
        <taxon>Fungi</taxon>
        <taxon>Fungi incertae sedis</taxon>
        <taxon>Mucoromycota</taxon>
        <taxon>Mucoromycotina</taxon>
        <taxon>Mucoromycetes</taxon>
        <taxon>Mucorales</taxon>
        <taxon>Mucorineae</taxon>
        <taxon>Rhizopodaceae</taxon>
        <taxon>Rhizopus</taxon>
    </lineage>
</organism>
<accession>A0A1X0REZ7</accession>
<gene>
    <name evidence="2" type="ORF">BCV72DRAFT_238697</name>
</gene>
<dbReference type="AlphaFoldDB" id="A0A1X0REZ7"/>
<reference evidence="2" key="1">
    <citation type="journal article" date="2016" name="Proc. Natl. Acad. Sci. U.S.A.">
        <title>Lipid metabolic changes in an early divergent fungus govern the establishment of a mutualistic symbiosis with endobacteria.</title>
        <authorList>
            <person name="Lastovetsky O.A."/>
            <person name="Gaspar M.L."/>
            <person name="Mondo S.J."/>
            <person name="LaButti K.M."/>
            <person name="Sandor L."/>
            <person name="Grigoriev I.V."/>
            <person name="Henry S.A."/>
            <person name="Pawlowska T.E."/>
        </authorList>
    </citation>
    <scope>NUCLEOTIDE SEQUENCE [LARGE SCALE GENOMIC DNA]</scope>
    <source>
        <strain evidence="2">ATCC 52814</strain>
    </source>
</reference>
<name>A0A1X0REZ7_RHIZD</name>
<dbReference type="VEuPathDB" id="FungiDB:BCV72DRAFT_238697"/>
<feature type="region of interest" description="Disordered" evidence="1">
    <location>
        <begin position="404"/>
        <end position="424"/>
    </location>
</feature>
<proteinExistence type="predicted"/>
<evidence type="ECO:0000313" key="2">
    <source>
        <dbReference type="EMBL" id="ORE10566.1"/>
    </source>
</evidence>